<name>A0ABV9BDV0_9ACTN</name>
<dbReference type="RefSeq" id="WP_336411763.1">
    <property type="nucleotide sequence ID" value="NZ_JBHSFS010000002.1"/>
</dbReference>
<feature type="compositionally biased region" description="Basic and acidic residues" evidence="1">
    <location>
        <begin position="1"/>
        <end position="11"/>
    </location>
</feature>
<evidence type="ECO:0000313" key="3">
    <source>
        <dbReference type="Proteomes" id="UP001595990"/>
    </source>
</evidence>
<comment type="caution">
    <text evidence="2">The sequence shown here is derived from an EMBL/GenBank/DDBJ whole genome shotgun (WGS) entry which is preliminary data.</text>
</comment>
<evidence type="ECO:0000313" key="2">
    <source>
        <dbReference type="EMBL" id="MFC4512250.1"/>
    </source>
</evidence>
<protein>
    <submittedName>
        <fullName evidence="2">Uncharacterized protein</fullName>
    </submittedName>
</protein>
<accession>A0ABV9BDV0</accession>
<feature type="region of interest" description="Disordered" evidence="1">
    <location>
        <begin position="1"/>
        <end position="47"/>
    </location>
</feature>
<organism evidence="2 3">
    <name type="scientific">Streptomyces ehimensis</name>
    <dbReference type="NCBI Taxonomy" id="68195"/>
    <lineage>
        <taxon>Bacteria</taxon>
        <taxon>Bacillati</taxon>
        <taxon>Actinomycetota</taxon>
        <taxon>Actinomycetes</taxon>
        <taxon>Kitasatosporales</taxon>
        <taxon>Streptomycetaceae</taxon>
        <taxon>Streptomyces</taxon>
    </lineage>
</organism>
<proteinExistence type="predicted"/>
<reference evidence="3" key="1">
    <citation type="journal article" date="2019" name="Int. J. Syst. Evol. Microbiol.">
        <title>The Global Catalogue of Microorganisms (GCM) 10K type strain sequencing project: providing services to taxonomists for standard genome sequencing and annotation.</title>
        <authorList>
            <consortium name="The Broad Institute Genomics Platform"/>
            <consortium name="The Broad Institute Genome Sequencing Center for Infectious Disease"/>
            <person name="Wu L."/>
            <person name="Ma J."/>
        </authorList>
    </citation>
    <scope>NUCLEOTIDE SEQUENCE [LARGE SCALE GENOMIC DNA]</scope>
    <source>
        <strain evidence="3">CECT 8064</strain>
    </source>
</reference>
<keyword evidence="3" id="KW-1185">Reference proteome</keyword>
<gene>
    <name evidence="2" type="ORF">ACFPEN_04795</name>
</gene>
<dbReference type="Proteomes" id="UP001595990">
    <property type="component" value="Unassembled WGS sequence"/>
</dbReference>
<evidence type="ECO:0000256" key="1">
    <source>
        <dbReference type="SAM" id="MobiDB-lite"/>
    </source>
</evidence>
<dbReference type="EMBL" id="JBHSFS010000002">
    <property type="protein sequence ID" value="MFC4512250.1"/>
    <property type="molecule type" value="Genomic_DNA"/>
</dbReference>
<sequence length="47" mass="4524">MARGGKDDGKPPAHGKPGGPSIGQKPHPDGSGPQKGPKHGGGGSDTK</sequence>